<proteinExistence type="predicted"/>
<dbReference type="Gene3D" id="1.10.3720.10">
    <property type="entry name" value="MetI-like"/>
    <property type="match status" value="1"/>
</dbReference>
<protein>
    <submittedName>
        <fullName evidence="11">Uncharacterized protein</fullName>
    </submittedName>
</protein>
<dbReference type="InterPro" id="IPR008928">
    <property type="entry name" value="6-hairpin_glycosidase_sf"/>
</dbReference>
<dbReference type="GO" id="GO:0055085">
    <property type="term" value="P:transmembrane transport"/>
    <property type="evidence" value="ECO:0007669"/>
    <property type="project" value="InterPro"/>
</dbReference>
<feature type="transmembrane region" description="Helical" evidence="7">
    <location>
        <begin position="257"/>
        <end position="280"/>
    </location>
</feature>
<feature type="transmembrane region" description="Helical" evidence="7">
    <location>
        <begin position="171"/>
        <end position="196"/>
    </location>
</feature>
<feature type="transmembrane region" description="Helical" evidence="7">
    <location>
        <begin position="98"/>
        <end position="120"/>
    </location>
</feature>
<accession>A0AA38XRX0</accession>
<evidence type="ECO:0000256" key="8">
    <source>
        <dbReference type="SAM" id="SignalP"/>
    </source>
</evidence>
<evidence type="ECO:0000256" key="1">
    <source>
        <dbReference type="ARBA" id="ARBA00004651"/>
    </source>
</evidence>
<dbReference type="Pfam" id="PF00754">
    <property type="entry name" value="F5_F8_type_C"/>
    <property type="match status" value="1"/>
</dbReference>
<keyword evidence="2" id="KW-0813">Transport</keyword>
<dbReference type="SUPFAM" id="SSF48208">
    <property type="entry name" value="Six-hairpin glycosidases"/>
    <property type="match status" value="1"/>
</dbReference>
<dbReference type="PANTHER" id="PTHR43744:SF12">
    <property type="entry name" value="ABC TRANSPORTER PERMEASE PROTEIN MG189-RELATED"/>
    <property type="match status" value="1"/>
</dbReference>
<feature type="domain" description="ABC transmembrane type-1" evidence="10">
    <location>
        <begin position="61"/>
        <end position="250"/>
    </location>
</feature>
<keyword evidence="6 7" id="KW-0472">Membrane</keyword>
<keyword evidence="3" id="KW-1003">Cell membrane</keyword>
<dbReference type="Gene3D" id="1.50.10.10">
    <property type="match status" value="1"/>
</dbReference>
<comment type="subcellular location">
    <subcellularLocation>
        <location evidence="1">Cell membrane</location>
        <topology evidence="1">Multi-pass membrane protein</topology>
    </subcellularLocation>
</comment>
<keyword evidence="8" id="KW-0732">Signal</keyword>
<dbReference type="GO" id="GO:0003824">
    <property type="term" value="F:catalytic activity"/>
    <property type="evidence" value="ECO:0007669"/>
    <property type="project" value="UniProtKB-ARBA"/>
</dbReference>
<keyword evidence="4 7" id="KW-0812">Transmembrane</keyword>
<evidence type="ECO:0000256" key="3">
    <source>
        <dbReference type="ARBA" id="ARBA00022475"/>
    </source>
</evidence>
<organism evidence="11">
    <name type="scientific">Knufia peltigerae</name>
    <dbReference type="NCBI Taxonomy" id="1002370"/>
    <lineage>
        <taxon>Eukaryota</taxon>
        <taxon>Fungi</taxon>
        <taxon>Dikarya</taxon>
        <taxon>Ascomycota</taxon>
        <taxon>Pezizomycotina</taxon>
        <taxon>Eurotiomycetes</taxon>
        <taxon>Chaetothyriomycetidae</taxon>
        <taxon>Chaetothyriales</taxon>
        <taxon>Trichomeriaceae</taxon>
        <taxon>Knufia</taxon>
    </lineage>
</organism>
<feature type="transmembrane region" description="Helical" evidence="7">
    <location>
        <begin position="231"/>
        <end position="250"/>
    </location>
</feature>
<comment type="caution">
    <text evidence="11">The sequence shown here is derived from an EMBL/GenBank/DDBJ whole genome shotgun (WGS) entry which is preliminary data.</text>
</comment>
<evidence type="ECO:0000313" key="11">
    <source>
        <dbReference type="EMBL" id="KAJ9619342.1"/>
    </source>
</evidence>
<dbReference type="Pfam" id="PF00528">
    <property type="entry name" value="BPD_transp_1"/>
    <property type="match status" value="1"/>
</dbReference>
<dbReference type="InterPro" id="IPR000515">
    <property type="entry name" value="MetI-like"/>
</dbReference>
<dbReference type="EMBL" id="JAPDRN010000133">
    <property type="protein sequence ID" value="KAJ9619342.1"/>
    <property type="molecule type" value="Genomic_DNA"/>
</dbReference>
<dbReference type="CDD" id="cd06261">
    <property type="entry name" value="TM_PBP2"/>
    <property type="match status" value="1"/>
</dbReference>
<evidence type="ECO:0000256" key="7">
    <source>
        <dbReference type="SAM" id="Phobius"/>
    </source>
</evidence>
<dbReference type="InterPro" id="IPR008979">
    <property type="entry name" value="Galactose-bd-like_sf"/>
</dbReference>
<dbReference type="InterPro" id="IPR000421">
    <property type="entry name" value="FA58C"/>
</dbReference>
<evidence type="ECO:0000256" key="5">
    <source>
        <dbReference type="ARBA" id="ARBA00022989"/>
    </source>
</evidence>
<sequence>MINGALLVLALVSLAPLLWMLSVSFMPQGEATHFPPPLLPSSITTHNYTELFARTGMGGNFANSLLVSLAITLGSLLLNTMAGYAFAKLNFVGRERLFQVLMAALVIPAQVAMLPLFLLMKQLGLVNSFGGVIVPALASVFGIFLVRQYARSIPDELLEAARIDGAGELRIFFQIVLPMLKPVLVTLAIFTFMGAWNDFMWPLIVLTDQEHYTLPVALATLSREHIMDVEMMMAGAVVTVVPVLALFLVLQRYYIQGLLLGSRAIAVGLGLLWSSLAIAAPPALPAPKVLDDFDDISAWKLVLSDQVSGSLRPVSGAGGGRALCLDYDFHEVSGYVGIRRPLNIEYPANYRFGFQLRGDSPANDLQFKLIDASGDNVWWVNRPGYAFPKAWTPVEYRRRQIDKAWGPSPEKDMTRSASMEFTIYSKVGGRGTVCFDKLTLQGLPAQDDSALRPSVIADTATALQDRMIDGKSDTFWISGGVKQQTISLDLHKSREIGGAVIDWLPDLEANRYTVRTSEDGRDWRTVREVTAGAGGRDWLALPDTDARYVRFDLQGGPNWRYGIRDITLKPLAFAATPNAFLSSVAADLPRGALPRAYVGEQPYWTLLGLDGGQEQALISEDGALEPAKGSFSIEPFIRLDGKLLDWADVAITQSLQDRYLPIATVDWVHEKAGLSVTSFVQGTPERAQLIGRYRLSNPDKVPHEYTLALAIRPWQVNPPTQFLNTVGGFSRIDSLDVGEQLVRINGEPRLYPLQVPDARFASSFDGKLEAMHLASGDLPGTTAVKDPTGMASGALLYTIKLEPGQSREVAIVLPQTGSWAPQALDVAKAQQQVAAMWRDKLGAVTLQVPAAGQPLVETLRTAVAHMLISRVGPRLQPGTRSYARSWIRDGAMISEGLLRMGRSDAVRDYVTWYAPYQFENGKVPCCVDARGSDPVPENDSHGELIYNIAEYGRYTGDTAFLEQMWPHVLGAYSYMEQLRGSERTEENRARNPAFYGMMPASISHEGYSAKPMHSYWDNFWALRGYKDAAQVAAQLGKVEAMQISESRDQFRDDLQSSLLAAMQQHRIDYLPGSAELGDFDATSTTIALAPGGEQGRLPQEALDATFQRYWNEFVARRDGKREWKDYTPYEWRNVAAFVRLGWRDRAWQATEFFFKDRAPQAWNQWAEVVSRTPRKPFFVGDLPHAWVASDFVRSALDMFAYNRDADEALVLAAGIPVAWLQGNGIAVQGLRTPQGQLNYRLQRSDKQLVLDVQPGLVPPAGGVVLPWPYAGEPGQATVNGEAVEWINNELHVHQLPARVEIDVPSAVRRAERKEK</sequence>
<feature type="chain" id="PRO_5041360699" evidence="8">
    <location>
        <begin position="32"/>
        <end position="1315"/>
    </location>
</feature>
<dbReference type="GO" id="GO:0005886">
    <property type="term" value="C:plasma membrane"/>
    <property type="evidence" value="ECO:0007669"/>
    <property type="project" value="UniProtKB-SubCell"/>
</dbReference>
<dbReference type="SUPFAM" id="SSF49785">
    <property type="entry name" value="Galactose-binding domain-like"/>
    <property type="match status" value="2"/>
</dbReference>
<dbReference type="InterPro" id="IPR035906">
    <property type="entry name" value="MetI-like_sf"/>
</dbReference>
<evidence type="ECO:0000259" key="9">
    <source>
        <dbReference type="PROSITE" id="PS50022"/>
    </source>
</evidence>
<dbReference type="InterPro" id="IPR012341">
    <property type="entry name" value="6hp_glycosidase-like_sf"/>
</dbReference>
<evidence type="ECO:0000256" key="2">
    <source>
        <dbReference type="ARBA" id="ARBA00022448"/>
    </source>
</evidence>
<dbReference type="PANTHER" id="PTHR43744">
    <property type="entry name" value="ABC TRANSPORTER PERMEASE PROTEIN MG189-RELATED-RELATED"/>
    <property type="match status" value="1"/>
</dbReference>
<keyword evidence="5 7" id="KW-1133">Transmembrane helix</keyword>
<feature type="transmembrane region" description="Helical" evidence="7">
    <location>
        <begin position="132"/>
        <end position="150"/>
    </location>
</feature>
<dbReference type="PROSITE" id="PS50022">
    <property type="entry name" value="FA58C_3"/>
    <property type="match status" value="1"/>
</dbReference>
<feature type="signal peptide" evidence="8">
    <location>
        <begin position="1"/>
        <end position="31"/>
    </location>
</feature>
<dbReference type="Gene3D" id="2.60.120.260">
    <property type="entry name" value="Galactose-binding domain-like"/>
    <property type="match status" value="2"/>
</dbReference>
<feature type="transmembrane region" description="Helical" evidence="7">
    <location>
        <begin position="65"/>
        <end position="86"/>
    </location>
</feature>
<name>A0AA38XRX0_9EURO</name>
<gene>
    <name evidence="11" type="ORF">H2204_012712</name>
</gene>
<dbReference type="SUPFAM" id="SSF161098">
    <property type="entry name" value="MetI-like"/>
    <property type="match status" value="1"/>
</dbReference>
<reference evidence="11" key="1">
    <citation type="submission" date="2022-10" db="EMBL/GenBank/DDBJ databases">
        <title>Culturing micro-colonial fungi from biological soil crusts in the Mojave desert and describing Neophaeococcomyces mojavensis, and introducing the new genera and species Taxawa tesnikishii.</title>
        <authorList>
            <person name="Kurbessoian T."/>
            <person name="Stajich J.E."/>
        </authorList>
    </citation>
    <scope>NUCLEOTIDE SEQUENCE</scope>
    <source>
        <strain evidence="11">TK_35</strain>
    </source>
</reference>
<evidence type="ECO:0000256" key="6">
    <source>
        <dbReference type="ARBA" id="ARBA00023136"/>
    </source>
</evidence>
<dbReference type="GO" id="GO:0005975">
    <property type="term" value="P:carbohydrate metabolic process"/>
    <property type="evidence" value="ECO:0007669"/>
    <property type="project" value="InterPro"/>
</dbReference>
<feature type="domain" description="F5/8 type C" evidence="9">
    <location>
        <begin position="434"/>
        <end position="551"/>
    </location>
</feature>
<evidence type="ECO:0000259" key="10">
    <source>
        <dbReference type="PROSITE" id="PS50928"/>
    </source>
</evidence>
<dbReference type="PROSITE" id="PS50928">
    <property type="entry name" value="ABC_TM1"/>
    <property type="match status" value="1"/>
</dbReference>
<evidence type="ECO:0000256" key="4">
    <source>
        <dbReference type="ARBA" id="ARBA00022692"/>
    </source>
</evidence>